<dbReference type="Pfam" id="PF01593">
    <property type="entry name" value="Amino_oxidase"/>
    <property type="match status" value="1"/>
</dbReference>
<evidence type="ECO:0000259" key="1">
    <source>
        <dbReference type="Pfam" id="PF01593"/>
    </source>
</evidence>
<dbReference type="PRINTS" id="PR00419">
    <property type="entry name" value="ADXRDTASE"/>
</dbReference>
<gene>
    <name evidence="2" type="ORF">AC578_4940</name>
</gene>
<dbReference type="InterPro" id="IPR050281">
    <property type="entry name" value="Flavin_monoamine_oxidase"/>
</dbReference>
<dbReference type="Gene3D" id="3.90.660.10">
    <property type="match status" value="1"/>
</dbReference>
<dbReference type="PANTHER" id="PTHR10742">
    <property type="entry name" value="FLAVIN MONOAMINE OXIDASE"/>
    <property type="match status" value="1"/>
</dbReference>
<evidence type="ECO:0000313" key="3">
    <source>
        <dbReference type="Proteomes" id="UP000070133"/>
    </source>
</evidence>
<comment type="caution">
    <text evidence="2">The sequence shown here is derived from an EMBL/GenBank/DDBJ whole genome shotgun (WGS) entry which is preliminary data.</text>
</comment>
<dbReference type="Proteomes" id="UP000070133">
    <property type="component" value="Unassembled WGS sequence"/>
</dbReference>
<dbReference type="STRING" id="321146.A0A139HNT6"/>
<sequence length="539" mass="59527">MSACQHNMAHLYHVTSTIPDSPQKKPSNCGSALGENAFSVSSSGTTSMDEALAAAVSNPGAEQKEKVRVVVVGAGISGLRAASVLQRHGVGVTILEGRDRIGGRIHTTRNDQGISRDIGAAWLHETSQNKLVKLISKLKLDYYYDDGMPLYYTEQGRAGAQFKAKKVADEFADHCEWFYETYPNAPDKSVSDSVNDFVLQHELITDDERLWAPQAVKEVELWIGTSCELASSKHLSYFITERNLYMKGGYDHIVKWTSESLEPNTVRLNSIVDRIEWCEDGSGPCALEYHDGNGVSSRIEADAVVSTLPLGVLRNELVEFSPSLPADTKLALSKFSYGALGKVFFEFTDVFWSKENDQFMYYPSPPALDEELYSTSASSSSSAEEDNILNYATVTINLWIMTNAKELCVQIAEPLTQRIEAMTDKRAIYKFFEPLFKLLRTEPYKTLPPLVNVETTHWTQDAFAGFGSYSADKVGDEPEMLMKALEKHQGSRLQFAGEHCTMVANGCVHGAFATGETAAKNLLSTFGIEYDGGDLVSLN</sequence>
<dbReference type="InterPro" id="IPR002937">
    <property type="entry name" value="Amino_oxidase"/>
</dbReference>
<evidence type="ECO:0000313" key="2">
    <source>
        <dbReference type="EMBL" id="KXT04039.1"/>
    </source>
</evidence>
<dbReference type="SUPFAM" id="SSF51905">
    <property type="entry name" value="FAD/NAD(P)-binding domain"/>
    <property type="match status" value="1"/>
</dbReference>
<dbReference type="InterPro" id="IPR036188">
    <property type="entry name" value="FAD/NAD-bd_sf"/>
</dbReference>
<dbReference type="AlphaFoldDB" id="A0A139HNT6"/>
<dbReference type="PANTHER" id="PTHR10742:SF410">
    <property type="entry name" value="LYSINE-SPECIFIC HISTONE DEMETHYLASE 2"/>
    <property type="match status" value="1"/>
</dbReference>
<proteinExistence type="predicted"/>
<feature type="domain" description="Amine oxidase" evidence="1">
    <location>
        <begin position="76"/>
        <end position="523"/>
    </location>
</feature>
<keyword evidence="3" id="KW-1185">Reference proteome</keyword>
<accession>A0A139HNT6</accession>
<reference evidence="2 3" key="1">
    <citation type="submission" date="2015-07" db="EMBL/GenBank/DDBJ databases">
        <title>Comparative genomics of the Sigatoka disease complex on banana suggests a link between parallel evolutionary changes in Pseudocercospora fijiensis and Pseudocercospora eumusae and increased virulence on the banana host.</title>
        <authorList>
            <person name="Chang T.-C."/>
            <person name="Salvucci A."/>
            <person name="Crous P.W."/>
            <person name="Stergiopoulos I."/>
        </authorList>
    </citation>
    <scope>NUCLEOTIDE SEQUENCE [LARGE SCALE GENOMIC DNA]</scope>
    <source>
        <strain evidence="2 3">CBS 114824</strain>
    </source>
</reference>
<dbReference type="GO" id="GO:0016491">
    <property type="term" value="F:oxidoreductase activity"/>
    <property type="evidence" value="ECO:0007669"/>
    <property type="project" value="InterPro"/>
</dbReference>
<dbReference type="OrthoDB" id="5046242at2759"/>
<dbReference type="EMBL" id="LFZN01000024">
    <property type="protein sequence ID" value="KXT04039.1"/>
    <property type="molecule type" value="Genomic_DNA"/>
</dbReference>
<organism evidence="2 3">
    <name type="scientific">Pseudocercospora eumusae</name>
    <dbReference type="NCBI Taxonomy" id="321146"/>
    <lineage>
        <taxon>Eukaryota</taxon>
        <taxon>Fungi</taxon>
        <taxon>Dikarya</taxon>
        <taxon>Ascomycota</taxon>
        <taxon>Pezizomycotina</taxon>
        <taxon>Dothideomycetes</taxon>
        <taxon>Dothideomycetidae</taxon>
        <taxon>Mycosphaerellales</taxon>
        <taxon>Mycosphaerellaceae</taxon>
        <taxon>Pseudocercospora</taxon>
    </lineage>
</organism>
<dbReference type="SUPFAM" id="SSF54373">
    <property type="entry name" value="FAD-linked reductases, C-terminal domain"/>
    <property type="match status" value="1"/>
</dbReference>
<dbReference type="Gene3D" id="3.50.50.60">
    <property type="entry name" value="FAD/NAD(P)-binding domain"/>
    <property type="match status" value="1"/>
</dbReference>
<name>A0A139HNT6_9PEZI</name>
<protein>
    <recommendedName>
        <fullName evidence="1">Amine oxidase domain-containing protein</fullName>
    </recommendedName>
</protein>